<reference evidence="7 8" key="1">
    <citation type="submission" date="2016-11" db="EMBL/GenBank/DDBJ databases">
        <title>The macronuclear genome of Stentor coeruleus: a giant cell with tiny introns.</title>
        <authorList>
            <person name="Slabodnick M."/>
            <person name="Ruby J.G."/>
            <person name="Reiff S.B."/>
            <person name="Swart E.C."/>
            <person name="Gosai S."/>
            <person name="Prabakaran S."/>
            <person name="Witkowska E."/>
            <person name="Larue G.E."/>
            <person name="Fisher S."/>
            <person name="Freeman R.M."/>
            <person name="Gunawardena J."/>
            <person name="Chu W."/>
            <person name="Stover N.A."/>
            <person name="Gregory B.D."/>
            <person name="Nowacki M."/>
            <person name="Derisi J."/>
            <person name="Roy S.W."/>
            <person name="Marshall W.F."/>
            <person name="Sood P."/>
        </authorList>
    </citation>
    <scope>NUCLEOTIDE SEQUENCE [LARGE SCALE GENOMIC DNA]</scope>
    <source>
        <strain evidence="7">WM001</strain>
    </source>
</reference>
<feature type="coiled-coil region" evidence="4">
    <location>
        <begin position="517"/>
        <end position="544"/>
    </location>
</feature>
<dbReference type="PANTHER" id="PTHR18947">
    <property type="entry name" value="HOOK PROTEINS"/>
    <property type="match status" value="1"/>
</dbReference>
<accession>A0A1R2D0T0</accession>
<dbReference type="PROSITE" id="PS50234">
    <property type="entry name" value="VWFA"/>
    <property type="match status" value="1"/>
</dbReference>
<evidence type="ECO:0000313" key="8">
    <source>
        <dbReference type="Proteomes" id="UP000187209"/>
    </source>
</evidence>
<dbReference type="AlphaFoldDB" id="A0A1R2D0T0"/>
<dbReference type="InterPro" id="IPR043936">
    <property type="entry name" value="HOOK_N"/>
</dbReference>
<keyword evidence="3 4" id="KW-0175">Coiled coil</keyword>
<feature type="domain" description="VWFA" evidence="6">
    <location>
        <begin position="178"/>
        <end position="375"/>
    </location>
</feature>
<dbReference type="Gene3D" id="1.10.418.10">
    <property type="entry name" value="Calponin-like domain"/>
    <property type="match status" value="1"/>
</dbReference>
<evidence type="ECO:0000259" key="6">
    <source>
        <dbReference type="PROSITE" id="PS50234"/>
    </source>
</evidence>
<dbReference type="InterPro" id="IPR001715">
    <property type="entry name" value="CH_dom"/>
</dbReference>
<dbReference type="PROSITE" id="PS50021">
    <property type="entry name" value="CH"/>
    <property type="match status" value="1"/>
</dbReference>
<dbReference type="InterPro" id="IPR002035">
    <property type="entry name" value="VWF_A"/>
</dbReference>
<dbReference type="GO" id="GO:0051959">
    <property type="term" value="F:dynein light intermediate chain binding"/>
    <property type="evidence" value="ECO:0007669"/>
    <property type="project" value="TreeGrafter"/>
</dbReference>
<comment type="caution">
    <text evidence="7">The sequence shown here is derived from an EMBL/GenBank/DDBJ whole genome shotgun (WGS) entry which is preliminary data.</text>
</comment>
<dbReference type="PANTHER" id="PTHR18947:SF28">
    <property type="entry name" value="GIRDIN, ISOFORM A"/>
    <property type="match status" value="1"/>
</dbReference>
<dbReference type="EMBL" id="MPUH01000020">
    <property type="protein sequence ID" value="OMJ94855.1"/>
    <property type="molecule type" value="Genomic_DNA"/>
</dbReference>
<evidence type="ECO:0000256" key="2">
    <source>
        <dbReference type="ARBA" id="ARBA00022490"/>
    </source>
</evidence>
<evidence type="ECO:0000313" key="7">
    <source>
        <dbReference type="EMBL" id="OMJ94855.1"/>
    </source>
</evidence>
<dbReference type="GO" id="GO:0008017">
    <property type="term" value="F:microtubule binding"/>
    <property type="evidence" value="ECO:0007669"/>
    <property type="project" value="TreeGrafter"/>
</dbReference>
<name>A0A1R2D0T0_9CILI</name>
<keyword evidence="8" id="KW-1185">Reference proteome</keyword>
<dbReference type="SUPFAM" id="SSF116907">
    <property type="entry name" value="Hook domain"/>
    <property type="match status" value="1"/>
</dbReference>
<dbReference type="Proteomes" id="UP000187209">
    <property type="component" value="Unassembled WGS sequence"/>
</dbReference>
<sequence length="782" mass="92743">MELQSTMVEWINSCQLSRKCEKITELSDGLLLFEFMSRVNSDYFDIECMSPEPQNNWALRLANLKKLKKSLISYIDQELKIPYKRFDAVDLSGIARKEDPKDVLFLLELVVYAIVNSPYKEEFIKKIMDMDEECQTQFMFFIQKVLGEGDSPLMDPNIKVENREVLILRTEKQRMAVRIEELLDELKGLKTSSQKVTQERDELQLINTDLRNEISKKSRMYLTEFSADSNELELALAEKENKVMQLTNSLNDVKVSSEKEMSKLRDELDVATSKIYQLSQAEKTLQQYKKRVETLSDTKIKMQEIQKQNDELREQLEMKDLELERINTFKREIKVLKNDLANERKNTENSNYKVETFKKEMKKKESEIEQLRERLNMAESKIKDLEFEGRGQESPQNSEDSMVFSKLSELEDVCKTPLEVRRDNRRMTGNHDIEQARREKLVIQHNLLKAKAKSKAYKETSQMLNEELYQRKVESTIKLKQLESQLVALGSQFQVFSQNVSNAQNDKVKYEQCFYELDQLKNVKENLMGEVKKLYEEKDQTYQRLIECREQSMALQNLINEKDLQLRQREITEKILNEKVQALTGKEKVSEEIIESLKQQKKEDSGDYMIRFVETEREVIALRSERSTLQLRLTEKEERLQEMFKDKVETIKKMEREHREFVERLKEENNRRMNQIINQCDEAITELQKERELVVAQLKIEKKNALQDWKKSTSLEWVQNNKEEINKLKEEIGKKEKEIIKLTKSNQEIKRCWKDATKLLKAVWKELGNETQKIQNATKRYN</sequence>
<feature type="coiled-coil region" evidence="4">
    <location>
        <begin position="619"/>
        <end position="745"/>
    </location>
</feature>
<dbReference type="GO" id="GO:0005815">
    <property type="term" value="C:microtubule organizing center"/>
    <property type="evidence" value="ECO:0007669"/>
    <property type="project" value="TreeGrafter"/>
</dbReference>
<keyword evidence="2" id="KW-0963">Cytoplasm</keyword>
<feature type="domain" description="Calponin-homology (CH)" evidence="5">
    <location>
        <begin position="1"/>
        <end position="114"/>
    </location>
</feature>
<organism evidence="7 8">
    <name type="scientific">Stentor coeruleus</name>
    <dbReference type="NCBI Taxonomy" id="5963"/>
    <lineage>
        <taxon>Eukaryota</taxon>
        <taxon>Sar</taxon>
        <taxon>Alveolata</taxon>
        <taxon>Ciliophora</taxon>
        <taxon>Postciliodesmatophora</taxon>
        <taxon>Heterotrichea</taxon>
        <taxon>Heterotrichida</taxon>
        <taxon>Stentoridae</taxon>
        <taxon>Stentor</taxon>
    </lineage>
</organism>
<dbReference type="GO" id="GO:0005737">
    <property type="term" value="C:cytoplasm"/>
    <property type="evidence" value="ECO:0007669"/>
    <property type="project" value="UniProtKB-SubCell"/>
</dbReference>
<evidence type="ECO:0000259" key="5">
    <source>
        <dbReference type="PROSITE" id="PS50021"/>
    </source>
</evidence>
<proteinExistence type="predicted"/>
<dbReference type="OrthoDB" id="296466at2759"/>
<gene>
    <name evidence="7" type="ORF">SteCoe_1881</name>
</gene>
<protein>
    <recommendedName>
        <fullName evidence="9">Calponin-homology (CH) domain-containing protein</fullName>
    </recommendedName>
</protein>
<dbReference type="InterPro" id="IPR036872">
    <property type="entry name" value="CH_dom_sf"/>
</dbReference>
<evidence type="ECO:0008006" key="9">
    <source>
        <dbReference type="Google" id="ProtNLM"/>
    </source>
</evidence>
<feature type="coiled-coil region" evidence="4">
    <location>
        <begin position="433"/>
        <end position="485"/>
    </location>
</feature>
<feature type="coiled-coil region" evidence="4">
    <location>
        <begin position="172"/>
        <end position="388"/>
    </location>
</feature>
<dbReference type="GO" id="GO:0031122">
    <property type="term" value="P:cytoplasmic microtubule organization"/>
    <property type="evidence" value="ECO:0007669"/>
    <property type="project" value="TreeGrafter"/>
</dbReference>
<dbReference type="GO" id="GO:0030705">
    <property type="term" value="P:cytoskeleton-dependent intracellular transport"/>
    <property type="evidence" value="ECO:0007669"/>
    <property type="project" value="InterPro"/>
</dbReference>
<evidence type="ECO:0000256" key="1">
    <source>
        <dbReference type="ARBA" id="ARBA00004496"/>
    </source>
</evidence>
<dbReference type="Pfam" id="PF19047">
    <property type="entry name" value="HOOK_N"/>
    <property type="match status" value="1"/>
</dbReference>
<comment type="subcellular location">
    <subcellularLocation>
        <location evidence="1">Cytoplasm</location>
    </subcellularLocation>
</comment>
<evidence type="ECO:0000256" key="4">
    <source>
        <dbReference type="SAM" id="Coils"/>
    </source>
</evidence>
<evidence type="ECO:0000256" key="3">
    <source>
        <dbReference type="ARBA" id="ARBA00023054"/>
    </source>
</evidence>
<dbReference type="CDD" id="cd22211">
    <property type="entry name" value="HkD_SF"/>
    <property type="match status" value="1"/>
</dbReference>